<accession>A0A843UJJ0</accession>
<proteinExistence type="predicted"/>
<dbReference type="PANTHER" id="PTHR33144:SF45">
    <property type="entry name" value="TRANSPOSASE TNP1_EN_SPM-LIKE DOMAIN-CONTAINING PROTEIN"/>
    <property type="match status" value="1"/>
</dbReference>
<evidence type="ECO:0000313" key="2">
    <source>
        <dbReference type="EMBL" id="MQL81243.1"/>
    </source>
</evidence>
<protein>
    <recommendedName>
        <fullName evidence="4">Transposase</fullName>
    </recommendedName>
</protein>
<dbReference type="Proteomes" id="UP000652761">
    <property type="component" value="Unassembled WGS sequence"/>
</dbReference>
<feature type="region of interest" description="Disordered" evidence="1">
    <location>
        <begin position="141"/>
        <end position="179"/>
    </location>
</feature>
<dbReference type="PANTHER" id="PTHR33144">
    <property type="entry name" value="OS10G0409366 PROTEIN-RELATED"/>
    <property type="match status" value="1"/>
</dbReference>
<comment type="caution">
    <text evidence="2">The sequence shown here is derived from an EMBL/GenBank/DDBJ whole genome shotgun (WGS) entry which is preliminary data.</text>
</comment>
<sequence length="179" mass="21656">MPINFQDWRKAPKTCKDDVFAYVQRKYDISDGRKKWVFQDLNNKWRSWKYVNRKLYFKYNGKAKQQIRPNAPRLDLDQWKEAVQQWTSLEWKWSSETNWKNKSQQKWFHCAGTRSVADIHEEERVKGHLELDRTDLFIKRHTRKDGKPTNEAARHEKLKSLKSAQPPSDDCTPHRHCKE</sequence>
<dbReference type="AlphaFoldDB" id="A0A843UJJ0"/>
<evidence type="ECO:0000313" key="3">
    <source>
        <dbReference type="Proteomes" id="UP000652761"/>
    </source>
</evidence>
<gene>
    <name evidence="2" type="ORF">Taro_013691</name>
</gene>
<evidence type="ECO:0008006" key="4">
    <source>
        <dbReference type="Google" id="ProtNLM"/>
    </source>
</evidence>
<name>A0A843UJJ0_COLES</name>
<dbReference type="Pfam" id="PF03004">
    <property type="entry name" value="Transposase_24"/>
    <property type="match status" value="1"/>
</dbReference>
<evidence type="ECO:0000256" key="1">
    <source>
        <dbReference type="SAM" id="MobiDB-lite"/>
    </source>
</evidence>
<organism evidence="2 3">
    <name type="scientific">Colocasia esculenta</name>
    <name type="common">Wild taro</name>
    <name type="synonym">Arum esculentum</name>
    <dbReference type="NCBI Taxonomy" id="4460"/>
    <lineage>
        <taxon>Eukaryota</taxon>
        <taxon>Viridiplantae</taxon>
        <taxon>Streptophyta</taxon>
        <taxon>Embryophyta</taxon>
        <taxon>Tracheophyta</taxon>
        <taxon>Spermatophyta</taxon>
        <taxon>Magnoliopsida</taxon>
        <taxon>Liliopsida</taxon>
        <taxon>Araceae</taxon>
        <taxon>Aroideae</taxon>
        <taxon>Colocasieae</taxon>
        <taxon>Colocasia</taxon>
    </lineage>
</organism>
<reference evidence="2" key="1">
    <citation type="submission" date="2017-07" db="EMBL/GenBank/DDBJ databases">
        <title>Taro Niue Genome Assembly and Annotation.</title>
        <authorList>
            <person name="Atibalentja N."/>
            <person name="Keating K."/>
            <person name="Fields C.J."/>
        </authorList>
    </citation>
    <scope>NUCLEOTIDE SEQUENCE</scope>
    <source>
        <strain evidence="2">Niue_2</strain>
        <tissue evidence="2">Leaf</tissue>
    </source>
</reference>
<dbReference type="InterPro" id="IPR004252">
    <property type="entry name" value="Probable_transposase_24"/>
</dbReference>
<dbReference type="OrthoDB" id="1932876at2759"/>
<dbReference type="EMBL" id="NMUH01000555">
    <property type="protein sequence ID" value="MQL81243.1"/>
    <property type="molecule type" value="Genomic_DNA"/>
</dbReference>
<feature type="compositionally biased region" description="Basic and acidic residues" evidence="1">
    <location>
        <begin position="145"/>
        <end position="159"/>
    </location>
</feature>
<keyword evidence="3" id="KW-1185">Reference proteome</keyword>